<gene>
    <name evidence="3" type="ORF">GCM10008906_17950</name>
</gene>
<accession>A0ABP3UN76</accession>
<organism evidence="3 4">
    <name type="scientific">Clostridium oceanicum</name>
    <dbReference type="NCBI Taxonomy" id="1543"/>
    <lineage>
        <taxon>Bacteria</taxon>
        <taxon>Bacillati</taxon>
        <taxon>Bacillota</taxon>
        <taxon>Clostridia</taxon>
        <taxon>Eubacteriales</taxon>
        <taxon>Clostridiaceae</taxon>
        <taxon>Clostridium</taxon>
    </lineage>
</organism>
<evidence type="ECO:0000313" key="4">
    <source>
        <dbReference type="Proteomes" id="UP001501510"/>
    </source>
</evidence>
<keyword evidence="4" id="KW-1185">Reference proteome</keyword>
<dbReference type="SMART" id="SM00899">
    <property type="entry name" value="FeoA"/>
    <property type="match status" value="1"/>
</dbReference>
<reference evidence="4" key="1">
    <citation type="journal article" date="2019" name="Int. J. Syst. Evol. Microbiol.">
        <title>The Global Catalogue of Microorganisms (GCM) 10K type strain sequencing project: providing services to taxonomists for standard genome sequencing and annotation.</title>
        <authorList>
            <consortium name="The Broad Institute Genomics Platform"/>
            <consortium name="The Broad Institute Genome Sequencing Center for Infectious Disease"/>
            <person name="Wu L."/>
            <person name="Ma J."/>
        </authorList>
    </citation>
    <scope>NUCLEOTIDE SEQUENCE [LARGE SCALE GENOMIC DNA]</scope>
    <source>
        <strain evidence="4">JCM 1407</strain>
    </source>
</reference>
<evidence type="ECO:0000313" key="3">
    <source>
        <dbReference type="EMBL" id="GAA0739328.1"/>
    </source>
</evidence>
<dbReference type="Gene3D" id="2.30.30.90">
    <property type="match status" value="1"/>
</dbReference>
<comment type="caution">
    <text evidence="3">The sequence shown here is derived from an EMBL/GenBank/DDBJ whole genome shotgun (WGS) entry which is preliminary data.</text>
</comment>
<protein>
    <submittedName>
        <fullName evidence="3">FeoA family protein</fullName>
    </submittedName>
</protein>
<dbReference type="PANTHER" id="PTHR42954:SF2">
    <property type="entry name" value="FE(2+) TRANSPORT PROTEIN A"/>
    <property type="match status" value="1"/>
</dbReference>
<dbReference type="InterPro" id="IPR008988">
    <property type="entry name" value="Transcriptional_repressor_C"/>
</dbReference>
<dbReference type="EMBL" id="BAAACG010000008">
    <property type="protein sequence ID" value="GAA0739328.1"/>
    <property type="molecule type" value="Genomic_DNA"/>
</dbReference>
<dbReference type="PANTHER" id="PTHR42954">
    <property type="entry name" value="FE(2+) TRANSPORT PROTEIN A"/>
    <property type="match status" value="1"/>
</dbReference>
<keyword evidence="1" id="KW-0408">Iron</keyword>
<dbReference type="Pfam" id="PF04023">
    <property type="entry name" value="FeoA"/>
    <property type="match status" value="1"/>
</dbReference>
<dbReference type="Proteomes" id="UP001501510">
    <property type="component" value="Unassembled WGS sequence"/>
</dbReference>
<dbReference type="InterPro" id="IPR052713">
    <property type="entry name" value="FeoA"/>
</dbReference>
<dbReference type="RefSeq" id="WP_343760908.1">
    <property type="nucleotide sequence ID" value="NZ_BAAACG010000008.1"/>
</dbReference>
<dbReference type="InterPro" id="IPR038157">
    <property type="entry name" value="FeoA_core_dom"/>
</dbReference>
<evidence type="ECO:0000259" key="2">
    <source>
        <dbReference type="SMART" id="SM00899"/>
    </source>
</evidence>
<feature type="domain" description="Ferrous iron transporter FeoA-like" evidence="2">
    <location>
        <begin position="5"/>
        <end position="77"/>
    </location>
</feature>
<dbReference type="InterPro" id="IPR007167">
    <property type="entry name" value="Fe-transptr_FeoA-like"/>
</dbReference>
<proteinExistence type="predicted"/>
<sequence>MKKITTLNEVKVGCKCKVLGIKSEGLLKQRLLDLGVVPSTIISVLRKSPFGDPTAYFIRETCIALRKEEAKDIIVSLL</sequence>
<evidence type="ECO:0000256" key="1">
    <source>
        <dbReference type="ARBA" id="ARBA00023004"/>
    </source>
</evidence>
<name>A0ABP3UN76_9CLOT</name>
<dbReference type="SUPFAM" id="SSF50037">
    <property type="entry name" value="C-terminal domain of transcriptional repressors"/>
    <property type="match status" value="1"/>
</dbReference>